<sequence>MITTRNTVDLSPLEHRGNLQIMIKFIYRVEVVKDLKLLPNIKYTQTHSCYYLPYSLENKQVLFTFFNDRGYFVDYKKLQIQKPIKRERLPNYYRVDREKLSAGDKKNLWKYVHYLRGKRYSESTVKTYYQFVLMLVDYTDKPVEELNYRDFEIFLEQVIAKGNYSISSHRQCVSAIKHFSDLFAIDPRDKDLNMLRPKKTRNLPTVLSRNEVIRILQVTKNLKHRAVLGLIYSSGLRIGELLSLQLQEIDVDRKQIFIKSGKGKKDRTVILAESILPLIYNYLNTYTPKKYFVEGQHGGAYSPEAIRSFLKKSCKQAGIVKRVTPHTLRHSFATHMLEDGVDLRYIQTLLGHSKPETTMIYTHVTQRDLMNIQSPLDRVVNQLRGTDNHKQKVGLSGEF</sequence>
<dbReference type="Proteomes" id="UP000615593">
    <property type="component" value="Unassembled WGS sequence"/>
</dbReference>
<dbReference type="InterPro" id="IPR011010">
    <property type="entry name" value="DNA_brk_join_enz"/>
</dbReference>
<dbReference type="InterPro" id="IPR002104">
    <property type="entry name" value="Integrase_catalytic"/>
</dbReference>
<dbReference type="Pfam" id="PF13495">
    <property type="entry name" value="Phage_int_SAM_4"/>
    <property type="match status" value="1"/>
</dbReference>
<evidence type="ECO:0000313" key="7">
    <source>
        <dbReference type="Proteomes" id="UP000615593"/>
    </source>
</evidence>
<dbReference type="InterPro" id="IPR050090">
    <property type="entry name" value="Tyrosine_recombinase_XerCD"/>
</dbReference>
<dbReference type="InterPro" id="IPR010998">
    <property type="entry name" value="Integrase_recombinase_N"/>
</dbReference>
<proteinExistence type="inferred from homology"/>
<keyword evidence="7" id="KW-1185">Reference proteome</keyword>
<feature type="domain" description="Tyr recombinase" evidence="5">
    <location>
        <begin position="202"/>
        <end position="374"/>
    </location>
</feature>
<dbReference type="GeneID" id="94370422"/>
<dbReference type="NCBIfam" id="NF040815">
    <property type="entry name" value="recomb_XerA_Arch"/>
    <property type="match status" value="1"/>
</dbReference>
<name>A0ABQ3C3Q2_9FLAO</name>
<gene>
    <name evidence="6" type="ORF">GCM10008088_27560</name>
</gene>
<dbReference type="PANTHER" id="PTHR30349:SF64">
    <property type="entry name" value="PROPHAGE INTEGRASE INTD-RELATED"/>
    <property type="match status" value="1"/>
</dbReference>
<keyword evidence="2" id="KW-0229">DNA integration</keyword>
<dbReference type="InterPro" id="IPR004107">
    <property type="entry name" value="Integrase_SAM-like_N"/>
</dbReference>
<evidence type="ECO:0000256" key="3">
    <source>
        <dbReference type="ARBA" id="ARBA00023125"/>
    </source>
</evidence>
<comment type="caution">
    <text evidence="6">The sequence shown here is derived from an EMBL/GenBank/DDBJ whole genome shotgun (WGS) entry which is preliminary data.</text>
</comment>
<dbReference type="InterPro" id="IPR013762">
    <property type="entry name" value="Integrase-like_cat_sf"/>
</dbReference>
<evidence type="ECO:0000256" key="4">
    <source>
        <dbReference type="ARBA" id="ARBA00023172"/>
    </source>
</evidence>
<evidence type="ECO:0000256" key="2">
    <source>
        <dbReference type="ARBA" id="ARBA00022908"/>
    </source>
</evidence>
<dbReference type="Gene3D" id="1.10.443.10">
    <property type="entry name" value="Intergrase catalytic core"/>
    <property type="match status" value="1"/>
</dbReference>
<dbReference type="SUPFAM" id="SSF56349">
    <property type="entry name" value="DNA breaking-rejoining enzymes"/>
    <property type="match status" value="1"/>
</dbReference>
<dbReference type="PROSITE" id="PS51898">
    <property type="entry name" value="TYR_RECOMBINASE"/>
    <property type="match status" value="1"/>
</dbReference>
<dbReference type="Gene3D" id="1.10.150.130">
    <property type="match status" value="1"/>
</dbReference>
<dbReference type="Pfam" id="PF00589">
    <property type="entry name" value="Phage_integrase"/>
    <property type="match status" value="1"/>
</dbReference>
<dbReference type="EMBL" id="BMWY01000010">
    <property type="protein sequence ID" value="GGZ64513.1"/>
    <property type="molecule type" value="Genomic_DNA"/>
</dbReference>
<protein>
    <submittedName>
        <fullName evidence="6">Integrase</fullName>
    </submittedName>
</protein>
<evidence type="ECO:0000256" key="1">
    <source>
        <dbReference type="ARBA" id="ARBA00008857"/>
    </source>
</evidence>
<comment type="similarity">
    <text evidence="1">Belongs to the 'phage' integrase family.</text>
</comment>
<organism evidence="6 7">
    <name type="scientific">Mesonia mobilis</name>
    <dbReference type="NCBI Taxonomy" id="369791"/>
    <lineage>
        <taxon>Bacteria</taxon>
        <taxon>Pseudomonadati</taxon>
        <taxon>Bacteroidota</taxon>
        <taxon>Flavobacteriia</taxon>
        <taxon>Flavobacteriales</taxon>
        <taxon>Flavobacteriaceae</taxon>
        <taxon>Mesonia</taxon>
    </lineage>
</organism>
<keyword evidence="3" id="KW-0238">DNA-binding</keyword>
<dbReference type="PANTHER" id="PTHR30349">
    <property type="entry name" value="PHAGE INTEGRASE-RELATED"/>
    <property type="match status" value="1"/>
</dbReference>
<keyword evidence="4" id="KW-0233">DNA recombination</keyword>
<accession>A0ABQ3C3Q2</accession>
<dbReference type="RefSeq" id="WP_027885605.1">
    <property type="nucleotide sequence ID" value="NZ_BMWY01000010.1"/>
</dbReference>
<reference evidence="7" key="1">
    <citation type="journal article" date="2019" name="Int. J. Syst. Evol. Microbiol.">
        <title>The Global Catalogue of Microorganisms (GCM) 10K type strain sequencing project: providing services to taxonomists for standard genome sequencing and annotation.</title>
        <authorList>
            <consortium name="The Broad Institute Genomics Platform"/>
            <consortium name="The Broad Institute Genome Sequencing Center for Infectious Disease"/>
            <person name="Wu L."/>
            <person name="Ma J."/>
        </authorList>
    </citation>
    <scope>NUCLEOTIDE SEQUENCE [LARGE SCALE GENOMIC DNA]</scope>
    <source>
        <strain evidence="7">KCTC 12708</strain>
    </source>
</reference>
<evidence type="ECO:0000313" key="6">
    <source>
        <dbReference type="EMBL" id="GGZ64513.1"/>
    </source>
</evidence>
<evidence type="ECO:0000259" key="5">
    <source>
        <dbReference type="PROSITE" id="PS51898"/>
    </source>
</evidence>